<comment type="caution">
    <text evidence="2">The sequence shown here is derived from an EMBL/GenBank/DDBJ whole genome shotgun (WGS) entry which is preliminary data.</text>
</comment>
<evidence type="ECO:0000256" key="1">
    <source>
        <dbReference type="SAM" id="Phobius"/>
    </source>
</evidence>
<name>A0A2A4FDG0_9BURK</name>
<dbReference type="Proteomes" id="UP000217994">
    <property type="component" value="Unassembled WGS sequence"/>
</dbReference>
<accession>A0A2A4FDG0</accession>
<organism evidence="2 3">
    <name type="scientific">Burkholderia ubonensis subsp. mesacidophila</name>
    <dbReference type="NCBI Taxonomy" id="265293"/>
    <lineage>
        <taxon>Bacteria</taxon>
        <taxon>Pseudomonadati</taxon>
        <taxon>Pseudomonadota</taxon>
        <taxon>Betaproteobacteria</taxon>
        <taxon>Burkholderiales</taxon>
        <taxon>Burkholderiaceae</taxon>
        <taxon>Burkholderia</taxon>
        <taxon>Burkholderia cepacia complex</taxon>
    </lineage>
</organism>
<gene>
    <name evidence="2" type="ORF">BZL54_19550</name>
</gene>
<keyword evidence="1" id="KW-1133">Transmembrane helix</keyword>
<dbReference type="AlphaFoldDB" id="A0A2A4FDG0"/>
<dbReference type="InterPro" id="IPR018688">
    <property type="entry name" value="PpoB2-like"/>
</dbReference>
<evidence type="ECO:0008006" key="4">
    <source>
        <dbReference type="Google" id="ProtNLM"/>
    </source>
</evidence>
<dbReference type="EMBL" id="MTZU01000057">
    <property type="protein sequence ID" value="PCE30700.1"/>
    <property type="molecule type" value="Genomic_DNA"/>
</dbReference>
<keyword evidence="1" id="KW-0812">Transmembrane</keyword>
<feature type="transmembrane region" description="Helical" evidence="1">
    <location>
        <begin position="129"/>
        <end position="145"/>
    </location>
</feature>
<feature type="transmembrane region" description="Helical" evidence="1">
    <location>
        <begin position="95"/>
        <end position="117"/>
    </location>
</feature>
<dbReference type="GeneID" id="69006793"/>
<dbReference type="Pfam" id="PF09948">
    <property type="entry name" value="PpoB2"/>
    <property type="match status" value="1"/>
</dbReference>
<feature type="transmembrane region" description="Helical" evidence="1">
    <location>
        <begin position="64"/>
        <end position="83"/>
    </location>
</feature>
<proteinExistence type="predicted"/>
<evidence type="ECO:0000313" key="3">
    <source>
        <dbReference type="Proteomes" id="UP000217994"/>
    </source>
</evidence>
<protein>
    <recommendedName>
        <fullName evidence="4">DUF2182 domain-containing protein</fullName>
    </recommendedName>
</protein>
<evidence type="ECO:0000313" key="2">
    <source>
        <dbReference type="EMBL" id="PCE30700.1"/>
    </source>
</evidence>
<reference evidence="2 3" key="1">
    <citation type="submission" date="2017-01" db="EMBL/GenBank/DDBJ databases">
        <title>Whole-Genome Shotgun Sequencing of Two beta-Proteobacterial Species in Search of the Bulgecin Biosynthetic Cluster.</title>
        <authorList>
            <person name="Horsman M.E."/>
            <person name="Marous D.R."/>
            <person name="Li R."/>
            <person name="Oliver R.A."/>
            <person name="Byun B."/>
            <person name="Emrich S.J."/>
            <person name="Boggess B."/>
            <person name="Townsend C.A."/>
            <person name="Mobashery S."/>
        </authorList>
    </citation>
    <scope>NUCLEOTIDE SEQUENCE [LARGE SCALE GENOMIC DNA]</scope>
    <source>
        <strain evidence="2 3">ATCC 31433</strain>
    </source>
</reference>
<dbReference type="RefSeq" id="WP_084910609.1">
    <property type="nucleotide sequence ID" value="NZ_CP020739.1"/>
</dbReference>
<keyword evidence="1" id="KW-0472">Membrane</keyword>
<sequence>MILNRRELAHVQFGVLGASAAAWIAIAASSLGFGQGGLSDALCSSTQRATWLTAGWMLSASRGWLLMIVAMMGPMTLPAIVHIRVSTFASRRWRAVSLFLLGFMAVWVMAGLAMTALETAVRDAMANSYGPAALAALVACVWHVSPFKQRCLNRCHAHRPLSPFGLKADVDALRLGLRHGLWCVGTCWALMLATVLLPGWQLAAMAVVSALAFCERLDPPRMPAWRLRGLPTAGLWLRREIVHVKLRVLRQRGQRPERQAREHGLV</sequence>
<feature type="transmembrane region" description="Helical" evidence="1">
    <location>
        <begin position="181"/>
        <end position="213"/>
    </location>
</feature>